<evidence type="ECO:0000259" key="3">
    <source>
        <dbReference type="PROSITE" id="PS50222"/>
    </source>
</evidence>
<dbReference type="SUPFAM" id="SSF47473">
    <property type="entry name" value="EF-hand"/>
    <property type="match status" value="2"/>
</dbReference>
<dbReference type="InterPro" id="IPR018247">
    <property type="entry name" value="EF_Hand_1_Ca_BS"/>
</dbReference>
<dbReference type="OrthoDB" id="66091at2759"/>
<dbReference type="EMBL" id="RCMV01000787">
    <property type="protein sequence ID" value="KAG3212908.1"/>
    <property type="molecule type" value="Genomic_DNA"/>
</dbReference>
<feature type="compositionally biased region" description="Basic and acidic residues" evidence="2">
    <location>
        <begin position="506"/>
        <end position="515"/>
    </location>
</feature>
<feature type="region of interest" description="Disordered" evidence="2">
    <location>
        <begin position="785"/>
        <end position="816"/>
    </location>
</feature>
<dbReference type="InterPro" id="IPR052603">
    <property type="entry name" value="EFCB6"/>
</dbReference>
<evidence type="ECO:0000256" key="1">
    <source>
        <dbReference type="ARBA" id="ARBA00022837"/>
    </source>
</evidence>
<feature type="region of interest" description="Disordered" evidence="2">
    <location>
        <begin position="484"/>
        <end position="523"/>
    </location>
</feature>
<accession>A0A329SHM2</accession>
<feature type="domain" description="EF-hand" evidence="3">
    <location>
        <begin position="649"/>
        <end position="684"/>
    </location>
</feature>
<reference evidence="5 6" key="1">
    <citation type="submission" date="2018-01" db="EMBL/GenBank/DDBJ databases">
        <title>Draft genome of the strawberry crown rot pathogen Phytophthora cactorum.</title>
        <authorList>
            <person name="Armitage A.D."/>
            <person name="Lysoe E."/>
            <person name="Nellist C.F."/>
            <person name="Harrison R.J."/>
            <person name="Brurberg M.B."/>
        </authorList>
    </citation>
    <scope>NUCLEOTIDE SEQUENCE [LARGE SCALE GENOMIC DNA]</scope>
    <source>
        <strain evidence="5 6">10300</strain>
    </source>
</reference>
<dbReference type="InterPro" id="IPR011992">
    <property type="entry name" value="EF-hand-dom_pair"/>
</dbReference>
<evidence type="ECO:0000256" key="2">
    <source>
        <dbReference type="SAM" id="MobiDB-lite"/>
    </source>
</evidence>
<name>A0A329SHM2_9STRA</name>
<protein>
    <recommendedName>
        <fullName evidence="3">EF-hand domain-containing protein</fullName>
    </recommendedName>
</protein>
<evidence type="ECO:0000313" key="5">
    <source>
        <dbReference type="EMBL" id="RAW36283.1"/>
    </source>
</evidence>
<dbReference type="EMBL" id="MJFZ01000143">
    <property type="protein sequence ID" value="RAW36283.1"/>
    <property type="molecule type" value="Genomic_DNA"/>
</dbReference>
<keyword evidence="1" id="KW-0106">Calcium</keyword>
<dbReference type="Proteomes" id="UP000251314">
    <property type="component" value="Unassembled WGS sequence"/>
</dbReference>
<feature type="compositionally biased region" description="Polar residues" evidence="2">
    <location>
        <begin position="929"/>
        <end position="949"/>
    </location>
</feature>
<sequence length="1132" mass="126673">MSKARNKIDQMSTADWQQYHHLLSNQQLMKYFADEVHRFSRCPMKPDDVLRRFSLNGDGHLDLREFQLAVTRLEIVASSSQQTDGYGQDPHPDRDLERAKELYLVFCPTQTRKLDIDLFCRIMTEWSLQLMRASYQHDSTSQLTSSVSSLSMNKRVQFSSPRAPLATPYATQATLNAKRIITGNEGDNDSNGRSTHLTEGETLWQRLATSITQSSEKLRQIFFKMDVMSSGKVSPEELELALSHIGVFLTTREYEKLYMSLGEDVKEYTRDGATNGRWRGRGGNGKAFTIKYAKFLALFQEKDGIDHRTQTMPSNSKQVSPPVVGVGSARLWDLLVAAFDKLQSLFHQFQRIGQYYLPPETFRDCLLRCGITLSNADFAALRVRLLPFSDSASGSIGVSPLLDALKAADRTTMKSKASPGVPGTSVGYVNRSPIRLGRKTVQPTAYSPVISESEPYPAGKSTQERNAEASRTIVKICDERRRESELHFPTATTSPRAVNSGESEAYLEHQHRRQDPFFSTGKPPPALEARILSKLQQLKQLGQLSGSSPQSVFPGDRFGHISRGQFRQSLSHLNLLVRYADVEALFWTLDTQGRGYITAQDFYDHLNNFATREKTTESSKQLPVLSLDGSTQRARLPRSVQKIFEKMLVELPRVVAICERMDTNQTGSVSTTEMLQAIHELGIMASIADKQAAIEALSRDQSQQQADQIPYHSLEDRLGALCSDLLSPRKRKKHLSTTSVLLAPHEEQPTEVASSYNHDPRVNDLLWNCPRRRLVQDHRAARSSIRIADELNSPNGEFSPVQPPRSSTDLEDAKSRQERRHRIALVSVLQDLLERRSDLKTALDLHRRADARGHVTKKDLVEILLTSRLNLHFPAGASAAQELVDELYPSLRPESGLGFLDVLRRISDLLGEVTKELSLVPPAHPGNVRPSTFSTNPYQNPQRPTGRRLNNSLDMHSSVLPTAMSSFTKLASAPNGESFAGSASTVRRKLLQESRLKSLLDSDYGLQSAAVLVRHAFKGLAPRDMVVPIDNGEFEATCRASDIKHVCYRLGLDLDLQEQQFVASSIDTEDSGFVSSPGLLDFFTKLTKTGENAVSSSFSKEKETGSDTRRSVTFCEDGQYYESIRRPNSIAH</sequence>
<comment type="caution">
    <text evidence="5">The sequence shown here is derived from an EMBL/GenBank/DDBJ whole genome shotgun (WGS) entry which is preliminary data.</text>
</comment>
<evidence type="ECO:0000313" key="6">
    <source>
        <dbReference type="Proteomes" id="UP000251314"/>
    </source>
</evidence>
<organism evidence="5 6">
    <name type="scientific">Phytophthora cactorum</name>
    <dbReference type="NCBI Taxonomy" id="29920"/>
    <lineage>
        <taxon>Eukaryota</taxon>
        <taxon>Sar</taxon>
        <taxon>Stramenopiles</taxon>
        <taxon>Oomycota</taxon>
        <taxon>Peronosporomycetes</taxon>
        <taxon>Peronosporales</taxon>
        <taxon>Peronosporaceae</taxon>
        <taxon>Phytophthora</taxon>
    </lineage>
</organism>
<dbReference type="PROSITE" id="PS00018">
    <property type="entry name" value="EF_HAND_1"/>
    <property type="match status" value="1"/>
</dbReference>
<feature type="region of interest" description="Disordered" evidence="2">
    <location>
        <begin position="921"/>
        <end position="949"/>
    </location>
</feature>
<feature type="compositionally biased region" description="Polar residues" evidence="2">
    <location>
        <begin position="490"/>
        <end position="502"/>
    </location>
</feature>
<dbReference type="VEuPathDB" id="FungiDB:PC110_g7414"/>
<dbReference type="Gene3D" id="1.10.238.10">
    <property type="entry name" value="EF-hand"/>
    <property type="match status" value="2"/>
</dbReference>
<reference evidence="4" key="2">
    <citation type="submission" date="2018-05" db="EMBL/GenBank/DDBJ databases">
        <title>Effector identification in a new, highly contiguous assembly of the strawberry crown rot pathogen Phytophthora cactorum.</title>
        <authorList>
            <person name="Armitage A.D."/>
            <person name="Nellist C.F."/>
            <person name="Bates H."/>
            <person name="Vickerstaff R.J."/>
            <person name="Harrison R.J."/>
        </authorList>
    </citation>
    <scope>NUCLEOTIDE SEQUENCE</scope>
    <source>
        <strain evidence="4">P421</strain>
    </source>
</reference>
<gene>
    <name evidence="5" type="ORF">PC110_g7414</name>
    <name evidence="4" type="ORF">PC129_g16140</name>
</gene>
<dbReference type="SMART" id="SM00054">
    <property type="entry name" value="EFh"/>
    <property type="match status" value="4"/>
</dbReference>
<keyword evidence="6" id="KW-1185">Reference proteome</keyword>
<feature type="domain" description="EF-hand" evidence="3">
    <location>
        <begin position="213"/>
        <end position="248"/>
    </location>
</feature>
<dbReference type="PANTHER" id="PTHR20875">
    <property type="entry name" value="EF-HAND CALCIUM-BINDING DOMAIN-CONTAINING PROTEIN 6-RELATED"/>
    <property type="match status" value="1"/>
</dbReference>
<dbReference type="PANTHER" id="PTHR20875:SF0">
    <property type="entry name" value="GH12158P"/>
    <property type="match status" value="1"/>
</dbReference>
<dbReference type="GO" id="GO:0005509">
    <property type="term" value="F:calcium ion binding"/>
    <property type="evidence" value="ECO:0007669"/>
    <property type="project" value="InterPro"/>
</dbReference>
<dbReference type="InterPro" id="IPR002048">
    <property type="entry name" value="EF_hand_dom"/>
</dbReference>
<dbReference type="Proteomes" id="UP000760860">
    <property type="component" value="Unassembled WGS sequence"/>
</dbReference>
<feature type="region of interest" description="Disordered" evidence="2">
    <location>
        <begin position="449"/>
        <end position="470"/>
    </location>
</feature>
<dbReference type="PROSITE" id="PS50222">
    <property type="entry name" value="EF_HAND_2"/>
    <property type="match status" value="2"/>
</dbReference>
<evidence type="ECO:0000313" key="4">
    <source>
        <dbReference type="EMBL" id="KAG3212908.1"/>
    </source>
</evidence>
<proteinExistence type="predicted"/>
<dbReference type="AlphaFoldDB" id="A0A329SHM2"/>